<dbReference type="EMBL" id="DROK01000171">
    <property type="protein sequence ID" value="HHI97392.1"/>
    <property type="molecule type" value="Genomic_DNA"/>
</dbReference>
<name>A0A7V5P020_9BACT</name>
<dbReference type="InterPro" id="IPR010177">
    <property type="entry name" value="Paired_CXXCH_1"/>
</dbReference>
<sequence length="338" mass="38996">MLLAAFSVLLSNSVKAQCESCHPLEVATYFHVPYENHQCNDCHEQKSNISNEDEVDLNKVKWFDHGQLFDGVSYILIPRPRQDKVLVFYVPELNKKFVLNPLNAKVLSYSYQPVLIKKVETCGIENGIWWEANICVKSNQPVELEISCSNLYEQKDYWSSFHQVTLAGLEKDKTYKCLVRARTIMGQEVERIFQFKVIKQDSPPLPKANNVSVFLYRLEGNDNLFVSVNTDGFIDWKLGELPGEPRLISAQNSSKHHEGNLNVSPNLCYRCHTDHKYKINHPMNVPLKENMKKTDLPLYNGLITCLSCHEPHVAKRPYLLRKESTGLCLSCHDDRYYK</sequence>
<gene>
    <name evidence="3" type="ORF">ENJ96_06030</name>
</gene>
<dbReference type="Proteomes" id="UP000886101">
    <property type="component" value="Unassembled WGS sequence"/>
</dbReference>
<dbReference type="GO" id="GO:0016491">
    <property type="term" value="F:oxidoreductase activity"/>
    <property type="evidence" value="ECO:0007669"/>
    <property type="project" value="TreeGrafter"/>
</dbReference>
<reference evidence="3" key="1">
    <citation type="journal article" date="2020" name="mSystems">
        <title>Genome- and Community-Level Interaction Insights into Carbon Utilization and Element Cycling Functions of Hydrothermarchaeota in Hydrothermal Sediment.</title>
        <authorList>
            <person name="Zhou Z."/>
            <person name="Liu Y."/>
            <person name="Xu W."/>
            <person name="Pan J."/>
            <person name="Luo Z.H."/>
            <person name="Li M."/>
        </authorList>
    </citation>
    <scope>NUCLEOTIDE SEQUENCE [LARGE SCALE GENOMIC DNA]</scope>
    <source>
        <strain evidence="3">HyVt-533</strain>
    </source>
</reference>
<dbReference type="SUPFAM" id="SSF48695">
    <property type="entry name" value="Multiheme cytochromes"/>
    <property type="match status" value="1"/>
</dbReference>
<feature type="domain" description="Doubled CXXCH motif" evidence="2">
    <location>
        <begin position="304"/>
        <end position="334"/>
    </location>
</feature>
<dbReference type="PANTHER" id="PTHR35038">
    <property type="entry name" value="DISSIMILATORY SULFITE REDUCTASE SIRA"/>
    <property type="match status" value="1"/>
</dbReference>
<dbReference type="PANTHER" id="PTHR35038:SF6">
    <property type="entry name" value="SURFACE LOCALIZED DECAHEME CYTOCHROME C LIPOPROTEIN"/>
    <property type="match status" value="1"/>
</dbReference>
<accession>A0A7V5P020</accession>
<evidence type="ECO:0000313" key="3">
    <source>
        <dbReference type="EMBL" id="HHI97392.1"/>
    </source>
</evidence>
<evidence type="ECO:0000256" key="1">
    <source>
        <dbReference type="ARBA" id="ARBA00022729"/>
    </source>
</evidence>
<protein>
    <recommendedName>
        <fullName evidence="2">Doubled CXXCH motif domain-containing protein</fullName>
    </recommendedName>
</protein>
<proteinExistence type="predicted"/>
<dbReference type="Gene3D" id="3.90.10.10">
    <property type="entry name" value="Cytochrome C3"/>
    <property type="match status" value="1"/>
</dbReference>
<dbReference type="AlphaFoldDB" id="A0A7V5P020"/>
<dbReference type="Pfam" id="PF09699">
    <property type="entry name" value="Paired_CXXCH_1"/>
    <property type="match status" value="1"/>
</dbReference>
<comment type="caution">
    <text evidence="3">The sequence shown here is derived from an EMBL/GenBank/DDBJ whole genome shotgun (WGS) entry which is preliminary data.</text>
</comment>
<dbReference type="InterPro" id="IPR051829">
    <property type="entry name" value="Multiheme_Cytochr_ET"/>
</dbReference>
<dbReference type="NCBIfam" id="TIGR01905">
    <property type="entry name" value="paired_CXXCH_1"/>
    <property type="match status" value="1"/>
</dbReference>
<organism evidence="3">
    <name type="scientific">Thermodesulfatator atlanticus</name>
    <dbReference type="NCBI Taxonomy" id="501497"/>
    <lineage>
        <taxon>Bacteria</taxon>
        <taxon>Pseudomonadati</taxon>
        <taxon>Thermodesulfobacteriota</taxon>
        <taxon>Thermodesulfobacteria</taxon>
        <taxon>Thermodesulfobacteriales</taxon>
        <taxon>Thermodesulfatatoraceae</taxon>
        <taxon>Thermodesulfatator</taxon>
    </lineage>
</organism>
<keyword evidence="1" id="KW-0732">Signal</keyword>
<dbReference type="InterPro" id="IPR036280">
    <property type="entry name" value="Multihaem_cyt_sf"/>
</dbReference>
<evidence type="ECO:0000259" key="2">
    <source>
        <dbReference type="Pfam" id="PF09699"/>
    </source>
</evidence>